<sequence length="373" mass="40585">MDDVGRSGVLPALASLCLLGLFVAAGMAALPLRGAPPNLSFVPVAPETLPPLNGTFPVLTLRADRSTIRSGYANRDSDGRIRVTLYDPYEPLLADASEGVLFSADLRALWLLATDEERTRLRAGVNALAQSLRQSADQVLHSPEFTNEYRPLLQDAARHAIEAAWKLPSTRAAYNEMLRGAEPILRDVANREVRPLLMRRLDGLLWDIVQANVGTVFSVFNAKPWNMAPVEQAVEAALRDMRDQGVLERALAQIVETRQSKAFLQVFAGNAIDALAADHRIEETLFRLVTDPRMAAYLSPMSGPTSDLSLMAPRILFGVREGGDLNAVAAYTFNGLVGGRPGPVIILMTPQQRDAMLSVDSTVPKLLVRSATP</sequence>
<dbReference type="EMBL" id="RXMA01000018">
    <property type="protein sequence ID" value="RTR17580.1"/>
    <property type="molecule type" value="Genomic_DNA"/>
</dbReference>
<reference evidence="1 2" key="1">
    <citation type="submission" date="2018-12" db="EMBL/GenBank/DDBJ databases">
        <authorList>
            <person name="Yang Y."/>
        </authorList>
    </citation>
    <scope>NUCLEOTIDE SEQUENCE [LARGE SCALE GENOMIC DNA]</scope>
    <source>
        <strain evidence="1 2">L-25-5w-1</strain>
    </source>
</reference>
<keyword evidence="2" id="KW-1185">Reference proteome</keyword>
<gene>
    <name evidence="1" type="ORF">EJ903_17385</name>
</gene>
<evidence type="ECO:0000313" key="2">
    <source>
        <dbReference type="Proteomes" id="UP000277007"/>
    </source>
</evidence>
<comment type="caution">
    <text evidence="1">The sequence shown here is derived from an EMBL/GenBank/DDBJ whole genome shotgun (WGS) entry which is preliminary data.</text>
</comment>
<protein>
    <submittedName>
        <fullName evidence="1">Uncharacterized protein</fullName>
    </submittedName>
</protein>
<accession>A0A3S0K9B4</accession>
<proteinExistence type="predicted"/>
<dbReference type="AlphaFoldDB" id="A0A3S0K9B4"/>
<dbReference type="RefSeq" id="WP_126617782.1">
    <property type="nucleotide sequence ID" value="NZ_JBHUCY010000025.1"/>
</dbReference>
<dbReference type="Proteomes" id="UP000277007">
    <property type="component" value="Unassembled WGS sequence"/>
</dbReference>
<evidence type="ECO:0000313" key="1">
    <source>
        <dbReference type="EMBL" id="RTR17580.1"/>
    </source>
</evidence>
<name>A0A3S0K9B4_9PROT</name>
<organism evidence="1 2">
    <name type="scientific">Azospirillum griseum</name>
    <dbReference type="NCBI Taxonomy" id="2496639"/>
    <lineage>
        <taxon>Bacteria</taxon>
        <taxon>Pseudomonadati</taxon>
        <taxon>Pseudomonadota</taxon>
        <taxon>Alphaproteobacteria</taxon>
        <taxon>Rhodospirillales</taxon>
        <taxon>Azospirillaceae</taxon>
        <taxon>Azospirillum</taxon>
    </lineage>
</organism>
<dbReference type="OrthoDB" id="7295923at2"/>